<dbReference type="PROSITE" id="PS00518">
    <property type="entry name" value="ZF_RING_1"/>
    <property type="match status" value="1"/>
</dbReference>
<dbReference type="Pfam" id="PF00569">
    <property type="entry name" value="ZZ"/>
    <property type="match status" value="1"/>
</dbReference>
<dbReference type="InterPro" id="IPR001841">
    <property type="entry name" value="Znf_RING"/>
</dbReference>
<dbReference type="FunFam" id="3.30.40.10:FF:000489">
    <property type="entry name" value="E3 ubiquitin-protein ligase PRT1"/>
    <property type="match status" value="1"/>
</dbReference>
<evidence type="ECO:0000259" key="5">
    <source>
        <dbReference type="PROSITE" id="PS50089"/>
    </source>
</evidence>
<accession>A0A835QWK2</accession>
<dbReference type="InterPro" id="IPR043145">
    <property type="entry name" value="Znf_ZZ_sf"/>
</dbReference>
<feature type="domain" description="ZZ-type" evidence="6">
    <location>
        <begin position="295"/>
        <end position="359"/>
    </location>
</feature>
<dbReference type="Gene3D" id="3.30.40.10">
    <property type="entry name" value="Zinc/RING finger domain, C3HC4 (zinc finger)"/>
    <property type="match status" value="2"/>
</dbReference>
<gene>
    <name evidence="7" type="ORF">HPP92_012644</name>
</gene>
<dbReference type="AlphaFoldDB" id="A0A835QWK2"/>
<keyword evidence="2 4" id="KW-0863">Zinc-finger</keyword>
<evidence type="ECO:0000313" key="8">
    <source>
        <dbReference type="Proteomes" id="UP000636800"/>
    </source>
</evidence>
<evidence type="ECO:0000256" key="1">
    <source>
        <dbReference type="ARBA" id="ARBA00022723"/>
    </source>
</evidence>
<dbReference type="CDD" id="cd02338">
    <property type="entry name" value="ZZ_PCMF_like"/>
    <property type="match status" value="1"/>
</dbReference>
<feature type="domain" description="RING-type" evidence="5">
    <location>
        <begin position="32"/>
        <end position="72"/>
    </location>
</feature>
<dbReference type="PROSITE" id="PS50135">
    <property type="entry name" value="ZF_ZZ_2"/>
    <property type="match status" value="1"/>
</dbReference>
<dbReference type="PANTHER" id="PTHR15898:SF13">
    <property type="entry name" value="BIFUNCTIONAL APOPTOSIS REGULATOR"/>
    <property type="match status" value="1"/>
</dbReference>
<evidence type="ECO:0000256" key="4">
    <source>
        <dbReference type="PROSITE-ProRule" id="PRU00228"/>
    </source>
</evidence>
<dbReference type="Gene3D" id="3.30.60.90">
    <property type="match status" value="1"/>
</dbReference>
<dbReference type="PANTHER" id="PTHR15898">
    <property type="entry name" value="BIFUNCTIONAL APOPTOSIS REGULATOR"/>
    <property type="match status" value="1"/>
</dbReference>
<evidence type="ECO:0000256" key="3">
    <source>
        <dbReference type="ARBA" id="ARBA00022833"/>
    </source>
</evidence>
<dbReference type="InterPro" id="IPR017907">
    <property type="entry name" value="Znf_RING_CS"/>
</dbReference>
<keyword evidence="1" id="KW-0479">Metal-binding</keyword>
<dbReference type="EMBL" id="JADCNL010000006">
    <property type="protein sequence ID" value="KAG0475803.1"/>
    <property type="molecule type" value="Genomic_DNA"/>
</dbReference>
<dbReference type="SUPFAM" id="SSF57850">
    <property type="entry name" value="RING/U-box"/>
    <property type="match status" value="3"/>
</dbReference>
<reference evidence="7 8" key="1">
    <citation type="journal article" date="2020" name="Nat. Food">
        <title>A phased Vanilla planifolia genome enables genetic improvement of flavour and production.</title>
        <authorList>
            <person name="Hasing T."/>
            <person name="Tang H."/>
            <person name="Brym M."/>
            <person name="Khazi F."/>
            <person name="Huang T."/>
            <person name="Chambers A.H."/>
        </authorList>
    </citation>
    <scope>NUCLEOTIDE SEQUENCE [LARGE SCALE GENOMIC DNA]</scope>
    <source>
        <tissue evidence="7">Leaf</tissue>
    </source>
</reference>
<organism evidence="7 8">
    <name type="scientific">Vanilla planifolia</name>
    <name type="common">Vanilla</name>
    <dbReference type="NCBI Taxonomy" id="51239"/>
    <lineage>
        <taxon>Eukaryota</taxon>
        <taxon>Viridiplantae</taxon>
        <taxon>Streptophyta</taxon>
        <taxon>Embryophyta</taxon>
        <taxon>Tracheophyta</taxon>
        <taxon>Spermatophyta</taxon>
        <taxon>Magnoliopsida</taxon>
        <taxon>Liliopsida</taxon>
        <taxon>Asparagales</taxon>
        <taxon>Orchidaceae</taxon>
        <taxon>Vanilloideae</taxon>
        <taxon>Vanilleae</taxon>
        <taxon>Vanilla</taxon>
    </lineage>
</organism>
<feature type="domain" description="RING-type" evidence="5">
    <location>
        <begin position="173"/>
        <end position="211"/>
    </location>
</feature>
<dbReference type="GO" id="GO:0008270">
    <property type="term" value="F:zinc ion binding"/>
    <property type="evidence" value="ECO:0007669"/>
    <property type="project" value="UniProtKB-KW"/>
</dbReference>
<dbReference type="InterPro" id="IPR000433">
    <property type="entry name" value="Znf_ZZ"/>
</dbReference>
<dbReference type="InterPro" id="IPR013083">
    <property type="entry name" value="Znf_RING/FYVE/PHD"/>
</dbReference>
<evidence type="ECO:0008006" key="9">
    <source>
        <dbReference type="Google" id="ProtNLM"/>
    </source>
</evidence>
<evidence type="ECO:0000256" key="2">
    <source>
        <dbReference type="ARBA" id="ARBA00022771"/>
    </source>
</evidence>
<evidence type="ECO:0000259" key="6">
    <source>
        <dbReference type="PROSITE" id="PS50135"/>
    </source>
</evidence>
<dbReference type="InterPro" id="IPR027370">
    <property type="entry name" value="Znf-RING_euk"/>
</dbReference>
<sequence>MMTSDEGAARIPSAIFPSEISLEESYNSSFECCVCLDLLYKPVVLACGHASCFWCVHKAMHGLRASHCAICRRPYIHFPSICELLHLLILKMEPTAYKRREIDVLEEERRLDIFSPHFDSLVSENASSGILRDVGGCSENLKDRGNIPSKRVGQEDVSRCYDRKHISTDDVLCAMCKQLLFQPAVLNCGHVFCASCLASVAGEIPKCLVCKSLHPGPFPNVCLDLDHLVEEQFPTEYAMRRVKLQQLYKENLQCGVDDPSVSENQNVGIVSKKLASSEYLEESHLLLDEDLFNAHVGVGCDSCGVYPIIGKRYKCKDCKEAIGFDLCEPCYNTSSKRPGRFNQQHRPDHQFELDDSHMLSRIFMQRSTSMEDSVQDLSDYDSMNDPADQNGAIIINSDGNINSFVDNNDGDIGGSN</sequence>
<dbReference type="GO" id="GO:0061630">
    <property type="term" value="F:ubiquitin protein ligase activity"/>
    <property type="evidence" value="ECO:0007669"/>
    <property type="project" value="TreeGrafter"/>
</dbReference>
<dbReference type="PROSITE" id="PS50089">
    <property type="entry name" value="ZF_RING_2"/>
    <property type="match status" value="2"/>
</dbReference>
<comment type="caution">
    <text evidence="7">The sequence shown here is derived from an EMBL/GenBank/DDBJ whole genome shotgun (WGS) entry which is preliminary data.</text>
</comment>
<dbReference type="FunFam" id="3.30.60.90:FF:000014">
    <property type="entry name" value="E3 ubiquitin-protein ligase PRT1"/>
    <property type="match status" value="1"/>
</dbReference>
<name>A0A835QWK2_VANPL</name>
<keyword evidence="8" id="KW-1185">Reference proteome</keyword>
<proteinExistence type="predicted"/>
<dbReference type="Pfam" id="PF13445">
    <property type="entry name" value="zf-RING_UBOX"/>
    <property type="match status" value="2"/>
</dbReference>
<dbReference type="GO" id="GO:0043161">
    <property type="term" value="P:proteasome-mediated ubiquitin-dependent protein catabolic process"/>
    <property type="evidence" value="ECO:0007669"/>
    <property type="project" value="TreeGrafter"/>
</dbReference>
<keyword evidence="3" id="KW-0862">Zinc</keyword>
<dbReference type="SMART" id="SM00184">
    <property type="entry name" value="RING"/>
    <property type="match status" value="2"/>
</dbReference>
<dbReference type="Proteomes" id="UP000636800">
    <property type="component" value="Chromosome 6"/>
</dbReference>
<dbReference type="SMART" id="SM00291">
    <property type="entry name" value="ZnF_ZZ"/>
    <property type="match status" value="1"/>
</dbReference>
<protein>
    <recommendedName>
        <fullName evidence="9">E3 ubiquitin-protein ligase PRT1</fullName>
    </recommendedName>
</protein>
<evidence type="ECO:0000313" key="7">
    <source>
        <dbReference type="EMBL" id="KAG0475803.1"/>
    </source>
</evidence>